<reference evidence="3" key="1">
    <citation type="submission" date="2005-08" db="EMBL/GenBank/DDBJ databases">
        <title>Complete sequence of chromosome 1 of Synechococcus elongatus PCC 7942.</title>
        <authorList>
            <consortium name="US DOE Joint Genome Institute"/>
            <person name="Copeland A."/>
            <person name="Lucas S."/>
            <person name="Lapidus A."/>
            <person name="Barry K."/>
            <person name="Detter J.C."/>
            <person name="Glavina T."/>
            <person name="Hammon N."/>
            <person name="Israni S."/>
            <person name="Pitluck S."/>
            <person name="Schmutz J."/>
            <person name="Larimer F."/>
            <person name="Land M."/>
            <person name="Kyrpides N."/>
            <person name="Lykidis A."/>
            <person name="Richardson P."/>
        </authorList>
    </citation>
    <scope>NUCLEOTIDE SEQUENCE [LARGE SCALE GENOMIC DNA]</scope>
    <source>
        <strain evidence="3">ATCC 33912 / PCC 7942 / FACHB-805</strain>
    </source>
</reference>
<protein>
    <submittedName>
        <fullName evidence="2">Uncharacterized protein</fullName>
    </submittedName>
</protein>
<feature type="chain" id="PRO_5004220416" evidence="1">
    <location>
        <begin position="20"/>
        <end position="90"/>
    </location>
</feature>
<accession>Q31KT8</accession>
<keyword evidence="3" id="KW-1185">Reference proteome</keyword>
<feature type="signal peptide" evidence="1">
    <location>
        <begin position="1"/>
        <end position="19"/>
    </location>
</feature>
<keyword evidence="1" id="KW-0732">Signal</keyword>
<evidence type="ECO:0000256" key="1">
    <source>
        <dbReference type="SAM" id="SignalP"/>
    </source>
</evidence>
<dbReference type="KEGG" id="syf:Synpcc7942_2301"/>
<dbReference type="PaxDb" id="1140-Synpcc7942_2301"/>
<name>Q31KT8_SYNE7</name>
<proteinExistence type="predicted"/>
<evidence type="ECO:0000313" key="3">
    <source>
        <dbReference type="Proteomes" id="UP000889800"/>
    </source>
</evidence>
<dbReference type="STRING" id="1140.Synpcc7942_2301"/>
<evidence type="ECO:0000313" key="2">
    <source>
        <dbReference type="EMBL" id="ABB58331.1"/>
    </source>
</evidence>
<organism evidence="2 3">
    <name type="scientific">Synechococcus elongatus (strain ATCC 33912 / PCC 7942 / FACHB-805)</name>
    <name type="common">Anacystis nidulans R2</name>
    <dbReference type="NCBI Taxonomy" id="1140"/>
    <lineage>
        <taxon>Bacteria</taxon>
        <taxon>Bacillati</taxon>
        <taxon>Cyanobacteriota</taxon>
        <taxon>Cyanophyceae</taxon>
        <taxon>Synechococcales</taxon>
        <taxon>Synechococcaceae</taxon>
        <taxon>Synechococcus</taxon>
    </lineage>
</organism>
<sequence length="90" mass="9475">MKFFLLSIALTGLVSTAIAADPPPSNTTPNAATNSDAEIVEDANRRFVTGNDNFCTLNTVERSEIQQAYVNLGQTVPAVLQANCGGGGRF</sequence>
<dbReference type="Proteomes" id="UP000889800">
    <property type="component" value="Chromosome"/>
</dbReference>
<dbReference type="EMBL" id="CP000100">
    <property type="protein sequence ID" value="ABB58331.1"/>
    <property type="molecule type" value="Genomic_DNA"/>
</dbReference>
<dbReference type="BioCyc" id="SYNEL:SYNPCC7942_2301-MONOMER"/>
<dbReference type="HOGENOM" id="CLU_2439694_0_0_3"/>
<gene>
    <name evidence="2" type="ordered locus">Synpcc7942_2301</name>
</gene>
<dbReference type="GeneID" id="72431187"/>
<dbReference type="AlphaFoldDB" id="Q31KT8"/>
<dbReference type="RefSeq" id="WP_011378396.1">
    <property type="nucleotide sequence ID" value="NC_007604.1"/>
</dbReference>